<dbReference type="GO" id="GO:0003677">
    <property type="term" value="F:DNA binding"/>
    <property type="evidence" value="ECO:0007669"/>
    <property type="project" value="InterPro"/>
</dbReference>
<sequence length="369" mass="43137">MRKSKFTESQIVATLKQVEGGRQVKDVCRELGISDATYYVWKSKYGGMEAADVQRLRDLETEHSKLKRMYAELAMENHALKDVINKKAVDPAHKRPLIAWLVEQHGWSERRACAVVGVARSTMRYRRRPDRDEEVIALLSELAERFPERGFGKLFQIIHRRGHVWNHKRVWRLYCLMKLNQRRRSRRRVPTRHPQPLACGAHPNARWSIDFMSDALWDGRRFRTFNVIDDFSREASAIEVDLNLPAARVIRTLERIAAWRGYPGKLRLDSGPEFVALALAEWAERKGIALDFIEPGRPMQNGFIERFNGSYRRGVLDMHLFRTLSEVREQTEHWLADYNQQIPPDSLDGLTPVEFRDQHQPQTSSFGWH</sequence>
<dbReference type="PROSITE" id="PS50994">
    <property type="entry name" value="INTEGRASE"/>
    <property type="match status" value="1"/>
</dbReference>
<comment type="similarity">
    <text evidence="1">Belongs to the transposase 8 family.</text>
</comment>
<dbReference type="InterPro" id="IPR002514">
    <property type="entry name" value="Transposase_8"/>
</dbReference>
<reference evidence="3 4" key="1">
    <citation type="submission" date="2016-08" db="EMBL/GenBank/DDBJ databases">
        <title>Evolution of the type three secretion system and type three effector repertoires in Xanthomonas.</title>
        <authorList>
            <person name="Merda D."/>
            <person name="Briand M."/>
            <person name="Bosis E."/>
            <person name="Rousseau C."/>
            <person name="Portier P."/>
            <person name="Jacques M.-A."/>
            <person name="Fischer-Le Saux M."/>
        </authorList>
    </citation>
    <scope>NUCLEOTIDE SEQUENCE [LARGE SCALE GENOMIC DNA]</scope>
    <source>
        <strain evidence="3 4">CFBP 7645</strain>
    </source>
</reference>
<dbReference type="InterPro" id="IPR001584">
    <property type="entry name" value="Integrase_cat-core"/>
</dbReference>
<dbReference type="SUPFAM" id="SSF53098">
    <property type="entry name" value="Ribonuclease H-like"/>
    <property type="match status" value="1"/>
</dbReference>
<dbReference type="Pfam" id="PF13683">
    <property type="entry name" value="rve_3"/>
    <property type="match status" value="1"/>
</dbReference>
<dbReference type="AlphaFoldDB" id="A0A2S7A8A7"/>
<dbReference type="SUPFAM" id="SSF46689">
    <property type="entry name" value="Homeodomain-like"/>
    <property type="match status" value="1"/>
</dbReference>
<dbReference type="RefSeq" id="WP_104539047.1">
    <property type="nucleotide sequence ID" value="NZ_MIGY01000008.1"/>
</dbReference>
<dbReference type="NCBIfam" id="NF033516">
    <property type="entry name" value="transpos_IS3"/>
    <property type="match status" value="1"/>
</dbReference>
<dbReference type="Proteomes" id="UP000239204">
    <property type="component" value="Unassembled WGS sequence"/>
</dbReference>
<dbReference type="Gene3D" id="3.30.420.10">
    <property type="entry name" value="Ribonuclease H-like superfamily/Ribonuclease H"/>
    <property type="match status" value="1"/>
</dbReference>
<dbReference type="InterPro" id="IPR036397">
    <property type="entry name" value="RNaseH_sf"/>
</dbReference>
<proteinExistence type="inferred from homology"/>
<accession>A0A2S7A8A7</accession>
<feature type="domain" description="Integrase catalytic" evidence="2">
    <location>
        <begin position="199"/>
        <end position="360"/>
    </location>
</feature>
<dbReference type="GO" id="GO:0006313">
    <property type="term" value="P:DNA transposition"/>
    <property type="evidence" value="ECO:0007669"/>
    <property type="project" value="InterPro"/>
</dbReference>
<dbReference type="Pfam" id="PF01527">
    <property type="entry name" value="HTH_Tnp_1"/>
    <property type="match status" value="1"/>
</dbReference>
<dbReference type="InterPro" id="IPR048020">
    <property type="entry name" value="Transpos_IS3"/>
</dbReference>
<dbReference type="GO" id="GO:0015074">
    <property type="term" value="P:DNA integration"/>
    <property type="evidence" value="ECO:0007669"/>
    <property type="project" value="InterPro"/>
</dbReference>
<protein>
    <submittedName>
        <fullName evidence="3">IS3 family transposase</fullName>
    </submittedName>
</protein>
<dbReference type="PANTHER" id="PTHR47515">
    <property type="entry name" value="LOW CALCIUM RESPONSE LOCUS PROTEIN T"/>
    <property type="match status" value="1"/>
</dbReference>
<dbReference type="PANTHER" id="PTHR47515:SF2">
    <property type="entry name" value="INTEGRASE CORE DOMAIN PROTEIN"/>
    <property type="match status" value="1"/>
</dbReference>
<evidence type="ECO:0000259" key="2">
    <source>
        <dbReference type="PROSITE" id="PS50994"/>
    </source>
</evidence>
<dbReference type="GO" id="GO:0004803">
    <property type="term" value="F:transposase activity"/>
    <property type="evidence" value="ECO:0007669"/>
    <property type="project" value="InterPro"/>
</dbReference>
<organism evidence="3 4">
    <name type="scientific">Xanthomonas arboricola</name>
    <dbReference type="NCBI Taxonomy" id="56448"/>
    <lineage>
        <taxon>Bacteria</taxon>
        <taxon>Pseudomonadati</taxon>
        <taxon>Pseudomonadota</taxon>
        <taxon>Gammaproteobacteria</taxon>
        <taxon>Lysobacterales</taxon>
        <taxon>Lysobacteraceae</taxon>
        <taxon>Xanthomonas</taxon>
    </lineage>
</organism>
<name>A0A2S7A8A7_9XANT</name>
<gene>
    <name evidence="3" type="ORF">XarjCFBP7645_21180</name>
</gene>
<evidence type="ECO:0000313" key="4">
    <source>
        <dbReference type="Proteomes" id="UP000239204"/>
    </source>
</evidence>
<evidence type="ECO:0000313" key="3">
    <source>
        <dbReference type="EMBL" id="PPU04832.1"/>
    </source>
</evidence>
<dbReference type="EMBL" id="MIGY01000008">
    <property type="protein sequence ID" value="PPU04832.1"/>
    <property type="molecule type" value="Genomic_DNA"/>
</dbReference>
<dbReference type="InterPro" id="IPR009057">
    <property type="entry name" value="Homeodomain-like_sf"/>
</dbReference>
<comment type="caution">
    <text evidence="3">The sequence shown here is derived from an EMBL/GenBank/DDBJ whole genome shotgun (WGS) entry which is preliminary data.</text>
</comment>
<dbReference type="InterPro" id="IPR012337">
    <property type="entry name" value="RNaseH-like_sf"/>
</dbReference>
<evidence type="ECO:0000256" key="1">
    <source>
        <dbReference type="ARBA" id="ARBA00009964"/>
    </source>
</evidence>